<dbReference type="SUPFAM" id="SSF46894">
    <property type="entry name" value="C-terminal effector domain of the bipartite response regulators"/>
    <property type="match status" value="1"/>
</dbReference>
<evidence type="ECO:0000259" key="7">
    <source>
        <dbReference type="PROSITE" id="PS50110"/>
    </source>
</evidence>
<keyword evidence="9" id="KW-1185">Reference proteome</keyword>
<dbReference type="PROSITE" id="PS50110">
    <property type="entry name" value="RESPONSE_REGULATORY"/>
    <property type="match status" value="1"/>
</dbReference>
<feature type="modified residue" description="4-aspartylphosphate" evidence="5">
    <location>
        <position position="53"/>
    </location>
</feature>
<dbReference type="EMBL" id="BMQJ01000018">
    <property type="protein sequence ID" value="GGQ22335.1"/>
    <property type="molecule type" value="Genomic_DNA"/>
</dbReference>
<dbReference type="InterPro" id="IPR001789">
    <property type="entry name" value="Sig_transdc_resp-reg_receiver"/>
</dbReference>
<dbReference type="InterPro" id="IPR058245">
    <property type="entry name" value="NreC/VraR/RcsB-like_REC"/>
</dbReference>
<evidence type="ECO:0000256" key="4">
    <source>
        <dbReference type="ARBA" id="ARBA00023163"/>
    </source>
</evidence>
<organism evidence="8 9">
    <name type="scientific">Streptosporangium pseudovulgare</name>
    <dbReference type="NCBI Taxonomy" id="35765"/>
    <lineage>
        <taxon>Bacteria</taxon>
        <taxon>Bacillati</taxon>
        <taxon>Actinomycetota</taxon>
        <taxon>Actinomycetes</taxon>
        <taxon>Streptosporangiales</taxon>
        <taxon>Streptosporangiaceae</taxon>
        <taxon>Streptosporangium</taxon>
    </lineage>
</organism>
<gene>
    <name evidence="8" type="ORF">GCM10010140_60800</name>
</gene>
<keyword evidence="2" id="KW-0805">Transcription regulation</keyword>
<dbReference type="Proteomes" id="UP000611554">
    <property type="component" value="Unassembled WGS sequence"/>
</dbReference>
<dbReference type="RefSeq" id="WP_189249880.1">
    <property type="nucleotide sequence ID" value="NZ_BMQJ01000018.1"/>
</dbReference>
<evidence type="ECO:0000256" key="3">
    <source>
        <dbReference type="ARBA" id="ARBA00023125"/>
    </source>
</evidence>
<evidence type="ECO:0000313" key="8">
    <source>
        <dbReference type="EMBL" id="GGQ22335.1"/>
    </source>
</evidence>
<proteinExistence type="predicted"/>
<keyword evidence="1 5" id="KW-0597">Phosphoprotein</keyword>
<dbReference type="Pfam" id="PF00196">
    <property type="entry name" value="GerE"/>
    <property type="match status" value="1"/>
</dbReference>
<comment type="caution">
    <text evidence="8">The sequence shown here is derived from an EMBL/GenBank/DDBJ whole genome shotgun (WGS) entry which is preliminary data.</text>
</comment>
<dbReference type="Pfam" id="PF00072">
    <property type="entry name" value="Response_reg"/>
    <property type="match status" value="1"/>
</dbReference>
<dbReference type="PANTHER" id="PTHR43214:SF24">
    <property type="entry name" value="TRANSCRIPTIONAL REGULATORY PROTEIN NARL-RELATED"/>
    <property type="match status" value="1"/>
</dbReference>
<keyword evidence="3 8" id="KW-0238">DNA-binding</keyword>
<dbReference type="SMART" id="SM00421">
    <property type="entry name" value="HTH_LUXR"/>
    <property type="match status" value="1"/>
</dbReference>
<protein>
    <submittedName>
        <fullName evidence="8">DNA-binding response regulator</fullName>
    </submittedName>
</protein>
<evidence type="ECO:0000256" key="1">
    <source>
        <dbReference type="ARBA" id="ARBA00022553"/>
    </source>
</evidence>
<reference evidence="9" key="1">
    <citation type="journal article" date="2019" name="Int. J. Syst. Evol. Microbiol.">
        <title>The Global Catalogue of Microorganisms (GCM) 10K type strain sequencing project: providing services to taxonomists for standard genome sequencing and annotation.</title>
        <authorList>
            <consortium name="The Broad Institute Genomics Platform"/>
            <consortium name="The Broad Institute Genome Sequencing Center for Infectious Disease"/>
            <person name="Wu L."/>
            <person name="Ma J."/>
        </authorList>
    </citation>
    <scope>NUCLEOTIDE SEQUENCE [LARGE SCALE GENOMIC DNA]</scope>
    <source>
        <strain evidence="9">JCM 3115</strain>
    </source>
</reference>
<dbReference type="PRINTS" id="PR00038">
    <property type="entry name" value="HTHLUXR"/>
</dbReference>
<dbReference type="GO" id="GO:0003677">
    <property type="term" value="F:DNA binding"/>
    <property type="evidence" value="ECO:0007669"/>
    <property type="project" value="UniProtKB-KW"/>
</dbReference>
<dbReference type="InterPro" id="IPR000792">
    <property type="entry name" value="Tscrpt_reg_LuxR_C"/>
</dbReference>
<keyword evidence="4" id="KW-0804">Transcription</keyword>
<accession>A0ABQ2RAN7</accession>
<evidence type="ECO:0000259" key="6">
    <source>
        <dbReference type="PROSITE" id="PS50043"/>
    </source>
</evidence>
<dbReference type="SMART" id="SM00448">
    <property type="entry name" value="REC"/>
    <property type="match status" value="1"/>
</dbReference>
<dbReference type="Gene3D" id="3.40.50.2300">
    <property type="match status" value="1"/>
</dbReference>
<dbReference type="CDD" id="cd17535">
    <property type="entry name" value="REC_NarL-like"/>
    <property type="match status" value="1"/>
</dbReference>
<sequence>MTKVLVVDDQVLIRAGLAALLRASGLEVVGEAADGEEAMRMTATLKPDVILMDIRMPRMDGLTAMEHILATGKNPPKVLVLTTFDLDEYVYKALRLGAGGFLLKDTPPERIIAAVHTVAAGDVLLTPGITKRLIEAFVSPPTSAPSLGSLTARETEVLRLVGHALSNKEIAERLSVSEGTIKTHLNRLMTKLGLSSRARLVVLSYDCGLVKPAAR</sequence>
<name>A0ABQ2RAN7_9ACTN</name>
<evidence type="ECO:0000256" key="5">
    <source>
        <dbReference type="PROSITE-ProRule" id="PRU00169"/>
    </source>
</evidence>
<dbReference type="SUPFAM" id="SSF52172">
    <property type="entry name" value="CheY-like"/>
    <property type="match status" value="1"/>
</dbReference>
<dbReference type="CDD" id="cd06170">
    <property type="entry name" value="LuxR_C_like"/>
    <property type="match status" value="1"/>
</dbReference>
<dbReference type="InterPro" id="IPR039420">
    <property type="entry name" value="WalR-like"/>
</dbReference>
<dbReference type="PROSITE" id="PS50043">
    <property type="entry name" value="HTH_LUXR_2"/>
    <property type="match status" value="1"/>
</dbReference>
<dbReference type="InterPro" id="IPR016032">
    <property type="entry name" value="Sig_transdc_resp-reg_C-effctor"/>
</dbReference>
<dbReference type="InterPro" id="IPR011006">
    <property type="entry name" value="CheY-like_superfamily"/>
</dbReference>
<feature type="domain" description="Response regulatory" evidence="7">
    <location>
        <begin position="3"/>
        <end position="119"/>
    </location>
</feature>
<evidence type="ECO:0000256" key="2">
    <source>
        <dbReference type="ARBA" id="ARBA00023015"/>
    </source>
</evidence>
<feature type="domain" description="HTH luxR-type" evidence="6">
    <location>
        <begin position="143"/>
        <end position="208"/>
    </location>
</feature>
<evidence type="ECO:0000313" key="9">
    <source>
        <dbReference type="Proteomes" id="UP000611554"/>
    </source>
</evidence>
<dbReference type="PANTHER" id="PTHR43214">
    <property type="entry name" value="TWO-COMPONENT RESPONSE REGULATOR"/>
    <property type="match status" value="1"/>
</dbReference>